<dbReference type="RefSeq" id="WP_009527205.1">
    <property type="nucleotide sequence ID" value="NZ_JH815225.1"/>
</dbReference>
<dbReference type="PATRIC" id="fig|796939.3.peg.1179"/>
<protein>
    <recommendedName>
        <fullName evidence="3">Haloacid dehalogenase-like hydrolase</fullName>
    </recommendedName>
</protein>
<dbReference type="InterPro" id="IPR023214">
    <property type="entry name" value="HAD_sf"/>
</dbReference>
<proteinExistence type="predicted"/>
<dbReference type="InterPro" id="IPR036412">
    <property type="entry name" value="HAD-like_sf"/>
</dbReference>
<evidence type="ECO:0000313" key="2">
    <source>
        <dbReference type="Proteomes" id="UP000017818"/>
    </source>
</evidence>
<reference evidence="1 2" key="1">
    <citation type="submission" date="2012-05" db="EMBL/GenBank/DDBJ databases">
        <title>The Genome Sequence of Eubacteriaceae bacterium CM2.</title>
        <authorList>
            <consortium name="The Broad Institute Genome Sequencing Platform"/>
            <person name="Earl A."/>
            <person name="Ward D."/>
            <person name="Feldgarden M."/>
            <person name="Gevers D."/>
            <person name="Sizova M."/>
            <person name="Hazen A."/>
            <person name="Epstein S."/>
            <person name="Walker B."/>
            <person name="Young S.K."/>
            <person name="Zeng Q."/>
            <person name="Gargeya S."/>
            <person name="Fitzgerald M."/>
            <person name="Haas B."/>
            <person name="Abouelleil A."/>
            <person name="Alvarado L."/>
            <person name="Arachchi H.M."/>
            <person name="Berlin A."/>
            <person name="Chapman S.B."/>
            <person name="Goldberg J."/>
            <person name="Griggs A."/>
            <person name="Gujja S."/>
            <person name="Hansen M."/>
            <person name="Howarth C."/>
            <person name="Imamovic A."/>
            <person name="Larimer J."/>
            <person name="McCowen C."/>
            <person name="Montmayeur A."/>
            <person name="Murphy C."/>
            <person name="Neiman D."/>
            <person name="Pearson M."/>
            <person name="Priest M."/>
            <person name="Roberts A."/>
            <person name="Saif S."/>
            <person name="Shea T."/>
            <person name="Sisk P."/>
            <person name="Sykes S."/>
            <person name="Wortman J."/>
            <person name="Nusbaum C."/>
            <person name="Birren B."/>
        </authorList>
    </citation>
    <scope>NUCLEOTIDE SEQUENCE [LARGE SCALE GENOMIC DNA]</scope>
    <source>
        <strain evidence="1 2">CM2</strain>
    </source>
</reference>
<name>V9HKJ0_9FIRM</name>
<sequence length="305" mass="35230">MANIIAIVWDFDKTLVDGYMQDPIFSHFNINGSEFWKEVNELPEKYKKEQGIKVNPDTIYLNQLIKYTKEEKFKGLNNEMLKGFGKKLKFYSGIPEIFKKTKTLIEENDIYKEYDIKVEHYIVSTGLTQIIKGSNVMEYVEGVWGCELIEAEDGNGNKIISEIGYTIDNTSKTRALFEINKGVNHHEGVEVNTKIPEEHRRVHFINMVYVADGPSDIPAFSVVNKNKGATFAIYPKGDMKAMKQVEQMRIDGRVNMYAEADYSEGTTAYMWLCNKITDFAERIRKEEKEKISQYAENKTPKHLLD</sequence>
<dbReference type="Gene3D" id="3.40.50.1000">
    <property type="entry name" value="HAD superfamily/HAD-like"/>
    <property type="match status" value="1"/>
</dbReference>
<dbReference type="SUPFAM" id="SSF56784">
    <property type="entry name" value="HAD-like"/>
    <property type="match status" value="1"/>
</dbReference>
<accession>V9HKJ0</accession>
<comment type="caution">
    <text evidence="1">The sequence shown here is derived from an EMBL/GenBank/DDBJ whole genome shotgun (WGS) entry which is preliminary data.</text>
</comment>
<dbReference type="Proteomes" id="UP000017818">
    <property type="component" value="Unassembled WGS sequence"/>
</dbReference>
<dbReference type="EMBL" id="AFZF02000004">
    <property type="protein sequence ID" value="EHL17405.1"/>
    <property type="molecule type" value="Genomic_DNA"/>
</dbReference>
<gene>
    <name evidence="1" type="ORF">HMPREF9630_00572</name>
</gene>
<evidence type="ECO:0000313" key="1">
    <source>
        <dbReference type="EMBL" id="EHL17405.1"/>
    </source>
</evidence>
<dbReference type="AlphaFoldDB" id="V9HKJ0"/>
<dbReference type="HOGENOM" id="CLU_061567_1_0_9"/>
<evidence type="ECO:0008006" key="3">
    <source>
        <dbReference type="Google" id="ProtNLM"/>
    </source>
</evidence>
<dbReference type="OrthoDB" id="9785423at2"/>
<organism evidence="1 2">
    <name type="scientific">Peptoanaerobacter stomatis</name>
    <dbReference type="NCBI Taxonomy" id="796937"/>
    <lineage>
        <taxon>Bacteria</taxon>
        <taxon>Bacillati</taxon>
        <taxon>Bacillota</taxon>
        <taxon>Clostridia</taxon>
        <taxon>Peptostreptococcales</taxon>
        <taxon>Filifactoraceae</taxon>
        <taxon>Peptoanaerobacter</taxon>
    </lineage>
</organism>